<evidence type="ECO:0000313" key="4">
    <source>
        <dbReference type="Proteomes" id="UP001140206"/>
    </source>
</evidence>
<feature type="coiled-coil region" evidence="1">
    <location>
        <begin position="259"/>
        <end position="339"/>
    </location>
</feature>
<feature type="region of interest" description="Disordered" evidence="2">
    <location>
        <begin position="1"/>
        <end position="54"/>
    </location>
</feature>
<dbReference type="AlphaFoldDB" id="A0AAV8CU28"/>
<evidence type="ECO:0000256" key="2">
    <source>
        <dbReference type="SAM" id="MobiDB-lite"/>
    </source>
</evidence>
<name>A0AAV8CU28_9POAL</name>
<keyword evidence="1" id="KW-0175">Coiled coil</keyword>
<feature type="compositionally biased region" description="Polar residues" evidence="2">
    <location>
        <begin position="417"/>
        <end position="435"/>
    </location>
</feature>
<feature type="region of interest" description="Disordered" evidence="2">
    <location>
        <begin position="100"/>
        <end position="183"/>
    </location>
</feature>
<proteinExistence type="predicted"/>
<evidence type="ECO:0000256" key="1">
    <source>
        <dbReference type="SAM" id="Coils"/>
    </source>
</evidence>
<sequence length="558" mass="63300">MNPPMDARATSRGRGGAGAHRRARSLSRFPPPTPGSDEFETPRGRFVNKARGSGQVLFSDTGEVSLDDLADEFLRARAESEEDEVVLVRRGRDDRRMSFLRGKIGSGSSSRYLRETESSKQRGRSVSRPPAVGRNQSVGPTKTRYSSVVDRRRGTRSNYESEQAVPQGRNPKFTNKKPSMGGIRNLVQKQPNLNYGIRRSMSQKDFFLSHDSSSTHSSLTDDDARDVRFTDVNRSEKTIREVYYPEKEHSGSDKETGLYEAMRKEVRSAVKEIRTQLEKVVGKTESPDRTGTDDLKPVQVIAELRRNYSSKLEESEKRKQELLAELAAEEQRGQELTKIVKELLPSPQSNKLTGRQSRARRRSKERNRVSRHLTEEAERYFEDFLSNVDDTDFSSFDEERSETSSCRKETLLNHNTSSTLIELQETPVTKSSPVPSETDGVVLPWLQWETSLQTSPLKPKPEVRSSKSLDTVASSHASWSPEYGSGSDASVCRSKSINNLGEMKKYNDNGLAVKIKGSSYSKDEYLDLRNKEDFLQERLRQRKRIESGRLILCERIML</sequence>
<keyword evidence="4" id="KW-1185">Reference proteome</keyword>
<gene>
    <name evidence="3" type="ORF">LUZ62_068604</name>
</gene>
<feature type="region of interest" description="Disordered" evidence="2">
    <location>
        <begin position="340"/>
        <end position="371"/>
    </location>
</feature>
<dbReference type="Proteomes" id="UP001140206">
    <property type="component" value="Chromosome 4"/>
</dbReference>
<dbReference type="EMBL" id="JAMFTS010000004">
    <property type="protein sequence ID" value="KAJ4758229.1"/>
    <property type="molecule type" value="Genomic_DNA"/>
</dbReference>
<dbReference type="PANTHER" id="PTHR34466:SF1">
    <property type="entry name" value="OS06G0609800 PROTEIN"/>
    <property type="match status" value="1"/>
</dbReference>
<comment type="caution">
    <text evidence="3">The sequence shown here is derived from an EMBL/GenBank/DDBJ whole genome shotgun (WGS) entry which is preliminary data.</text>
</comment>
<evidence type="ECO:0008006" key="5">
    <source>
        <dbReference type="Google" id="ProtNLM"/>
    </source>
</evidence>
<feature type="region of interest" description="Disordered" evidence="2">
    <location>
        <begin position="417"/>
        <end position="436"/>
    </location>
</feature>
<accession>A0AAV8CU28</accession>
<dbReference type="PANTHER" id="PTHR34466">
    <property type="entry name" value="OS11G0129800 PROTEIN"/>
    <property type="match status" value="1"/>
</dbReference>
<reference evidence="3" key="1">
    <citation type="submission" date="2022-08" db="EMBL/GenBank/DDBJ databases">
        <authorList>
            <person name="Marques A."/>
        </authorList>
    </citation>
    <scope>NUCLEOTIDE SEQUENCE</scope>
    <source>
        <strain evidence="3">RhyPub2mFocal</strain>
        <tissue evidence="3">Leaves</tissue>
    </source>
</reference>
<protein>
    <recommendedName>
        <fullName evidence="5">Spindle pole body-associated protein cut12 domain-containing protein</fullName>
    </recommendedName>
</protein>
<feature type="compositionally biased region" description="Polar residues" evidence="2">
    <location>
        <begin position="134"/>
        <end position="146"/>
    </location>
</feature>
<evidence type="ECO:0000313" key="3">
    <source>
        <dbReference type="EMBL" id="KAJ4758229.1"/>
    </source>
</evidence>
<organism evidence="3 4">
    <name type="scientific">Rhynchospora pubera</name>
    <dbReference type="NCBI Taxonomy" id="906938"/>
    <lineage>
        <taxon>Eukaryota</taxon>
        <taxon>Viridiplantae</taxon>
        <taxon>Streptophyta</taxon>
        <taxon>Embryophyta</taxon>
        <taxon>Tracheophyta</taxon>
        <taxon>Spermatophyta</taxon>
        <taxon>Magnoliopsida</taxon>
        <taxon>Liliopsida</taxon>
        <taxon>Poales</taxon>
        <taxon>Cyperaceae</taxon>
        <taxon>Cyperoideae</taxon>
        <taxon>Rhynchosporeae</taxon>
        <taxon>Rhynchospora</taxon>
    </lineage>
</organism>